<reference evidence="1 2" key="1">
    <citation type="journal article" date="2014" name="Nature">
        <title>An environmental bacterial taxon with a large and distinct metabolic repertoire.</title>
        <authorList>
            <person name="Wilson M.C."/>
            <person name="Mori T."/>
            <person name="Ruckert C."/>
            <person name="Uria A.R."/>
            <person name="Helf M.J."/>
            <person name="Takada K."/>
            <person name="Gernert C."/>
            <person name="Steffens U.A."/>
            <person name="Heycke N."/>
            <person name="Schmitt S."/>
            <person name="Rinke C."/>
            <person name="Helfrich E.J."/>
            <person name="Brachmann A.O."/>
            <person name="Gurgui C."/>
            <person name="Wakimoto T."/>
            <person name="Kracht M."/>
            <person name="Crusemann M."/>
            <person name="Hentschel U."/>
            <person name="Abe I."/>
            <person name="Matsunaga S."/>
            <person name="Kalinowski J."/>
            <person name="Takeyama H."/>
            <person name="Piel J."/>
        </authorList>
    </citation>
    <scope>NUCLEOTIDE SEQUENCE [LARGE SCALE GENOMIC DNA]</scope>
    <source>
        <strain evidence="2">TSY1</strain>
    </source>
</reference>
<keyword evidence="2" id="KW-1185">Reference proteome</keyword>
<name>W4LED8_ENTF1</name>
<comment type="caution">
    <text evidence="1">The sequence shown here is derived from an EMBL/GenBank/DDBJ whole genome shotgun (WGS) entry which is preliminary data.</text>
</comment>
<proteinExistence type="predicted"/>
<protein>
    <submittedName>
        <fullName evidence="1">Uncharacterized protein</fullName>
    </submittedName>
</protein>
<accession>W4LED8</accession>
<dbReference type="Proteomes" id="UP000019141">
    <property type="component" value="Unassembled WGS sequence"/>
</dbReference>
<dbReference type="AlphaFoldDB" id="W4LED8"/>
<evidence type="ECO:0000313" key="2">
    <source>
        <dbReference type="Proteomes" id="UP000019141"/>
    </source>
</evidence>
<organism evidence="1 2">
    <name type="scientific">Entotheonella factor</name>
    <dbReference type="NCBI Taxonomy" id="1429438"/>
    <lineage>
        <taxon>Bacteria</taxon>
        <taxon>Pseudomonadati</taxon>
        <taxon>Nitrospinota/Tectimicrobiota group</taxon>
        <taxon>Candidatus Tectimicrobiota</taxon>
        <taxon>Candidatus Entotheonellia</taxon>
        <taxon>Candidatus Entotheonellales</taxon>
        <taxon>Candidatus Entotheonellaceae</taxon>
        <taxon>Candidatus Entotheonella</taxon>
    </lineage>
</organism>
<sequence>MSNNTILPDGENLRRALRWISEKGSHSLPVIEEASIRFDLSPADASFLIRHFAEAKKAESGGADPS</sequence>
<evidence type="ECO:0000313" key="1">
    <source>
        <dbReference type="EMBL" id="ETW96468.1"/>
    </source>
</evidence>
<gene>
    <name evidence="1" type="ORF">ETSY1_26535</name>
</gene>
<dbReference type="HOGENOM" id="CLU_188261_0_0_7"/>
<dbReference type="EMBL" id="AZHW01000784">
    <property type="protein sequence ID" value="ETW96468.1"/>
    <property type="molecule type" value="Genomic_DNA"/>
</dbReference>